<dbReference type="RefSeq" id="XP_014144836.1">
    <property type="nucleotide sequence ID" value="XM_014289361.1"/>
</dbReference>
<organism evidence="1 2">
    <name type="scientific">Sphaeroforma arctica JP610</name>
    <dbReference type="NCBI Taxonomy" id="667725"/>
    <lineage>
        <taxon>Eukaryota</taxon>
        <taxon>Ichthyosporea</taxon>
        <taxon>Ichthyophonida</taxon>
        <taxon>Sphaeroforma</taxon>
    </lineage>
</organism>
<feature type="non-terminal residue" evidence="1">
    <location>
        <position position="1"/>
    </location>
</feature>
<reference evidence="1 2" key="1">
    <citation type="submission" date="2011-02" db="EMBL/GenBank/DDBJ databases">
        <title>The Genome Sequence of Sphaeroforma arctica JP610.</title>
        <authorList>
            <consortium name="The Broad Institute Genome Sequencing Platform"/>
            <person name="Russ C."/>
            <person name="Cuomo C."/>
            <person name="Young S.K."/>
            <person name="Zeng Q."/>
            <person name="Gargeya S."/>
            <person name="Alvarado L."/>
            <person name="Berlin A."/>
            <person name="Chapman S.B."/>
            <person name="Chen Z."/>
            <person name="Freedman E."/>
            <person name="Gellesch M."/>
            <person name="Goldberg J."/>
            <person name="Griggs A."/>
            <person name="Gujja S."/>
            <person name="Heilman E."/>
            <person name="Heiman D."/>
            <person name="Howarth C."/>
            <person name="Mehta T."/>
            <person name="Neiman D."/>
            <person name="Pearson M."/>
            <person name="Roberts A."/>
            <person name="Saif S."/>
            <person name="Shea T."/>
            <person name="Shenoy N."/>
            <person name="Sisk P."/>
            <person name="Stolte C."/>
            <person name="Sykes S."/>
            <person name="White J."/>
            <person name="Yandava C."/>
            <person name="Burger G."/>
            <person name="Gray M.W."/>
            <person name="Holland P.W.H."/>
            <person name="King N."/>
            <person name="Lang F.B.F."/>
            <person name="Roger A.J."/>
            <person name="Ruiz-Trillo I."/>
            <person name="Haas B."/>
            <person name="Nusbaum C."/>
            <person name="Birren B."/>
        </authorList>
    </citation>
    <scope>NUCLEOTIDE SEQUENCE [LARGE SCALE GENOMIC DNA]</scope>
    <source>
        <strain evidence="1 2">JP610</strain>
    </source>
</reference>
<keyword evidence="2" id="KW-1185">Reference proteome</keyword>
<accession>A0A0L0F2U6</accession>
<gene>
    <name evidence="1" type="ORF">SARC_16534</name>
</gene>
<evidence type="ECO:0000313" key="1">
    <source>
        <dbReference type="EMBL" id="KNC70934.1"/>
    </source>
</evidence>
<dbReference type="AlphaFoldDB" id="A0A0L0F2U6"/>
<dbReference type="Proteomes" id="UP000054560">
    <property type="component" value="Unassembled WGS sequence"/>
</dbReference>
<dbReference type="EMBL" id="KQ249895">
    <property type="protein sequence ID" value="KNC70934.1"/>
    <property type="molecule type" value="Genomic_DNA"/>
</dbReference>
<sequence>LGQTVNASSEAIVPNNTIIFDNGGHALRIAGQDNILNMGSLYLDSNYTFEFWFQPDYENELASHRSYALVSANLDTDTNGEKVSVAYLAIHEGQLVIEGTCLRELVM</sequence>
<name>A0A0L0F2U6_9EUKA</name>
<proteinExistence type="predicted"/>
<dbReference type="GeneID" id="25917038"/>
<evidence type="ECO:0000313" key="2">
    <source>
        <dbReference type="Proteomes" id="UP000054560"/>
    </source>
</evidence>
<protein>
    <submittedName>
        <fullName evidence="1">Uncharacterized protein</fullName>
    </submittedName>
</protein>